<dbReference type="InterPro" id="IPR005198">
    <property type="entry name" value="Glyco_hydro_76"/>
</dbReference>
<protein>
    <submittedName>
        <fullName evidence="1">Glycoside hydrolase family 76</fullName>
    </submittedName>
</protein>
<gene>
    <name evidence="1" type="ORF">ING2E5B_0193</name>
</gene>
<dbReference type="Gene3D" id="1.50.10.20">
    <property type="match status" value="1"/>
</dbReference>
<dbReference type="Pfam" id="PF03663">
    <property type="entry name" value="Glyco_hydro_76"/>
    <property type="match status" value="1"/>
</dbReference>
<dbReference type="EMBL" id="LN515532">
    <property type="protein sequence ID" value="CEA14963.1"/>
    <property type="molecule type" value="Genomic_DNA"/>
</dbReference>
<dbReference type="InterPro" id="IPR008928">
    <property type="entry name" value="6-hairpin_glycosidase_sf"/>
</dbReference>
<dbReference type="STRING" id="1562970.ING2E5B_0193"/>
<keyword evidence="2" id="KW-1185">Reference proteome</keyword>
<evidence type="ECO:0000313" key="2">
    <source>
        <dbReference type="Proteomes" id="UP000032417"/>
    </source>
</evidence>
<dbReference type="GO" id="GO:0016787">
    <property type="term" value="F:hydrolase activity"/>
    <property type="evidence" value="ECO:0007669"/>
    <property type="project" value="UniProtKB-KW"/>
</dbReference>
<organism evidence="1 2">
    <name type="scientific">Fermentimonas caenicola</name>
    <dbReference type="NCBI Taxonomy" id="1562970"/>
    <lineage>
        <taxon>Bacteria</taxon>
        <taxon>Pseudomonadati</taxon>
        <taxon>Bacteroidota</taxon>
        <taxon>Bacteroidia</taxon>
        <taxon>Bacteroidales</taxon>
        <taxon>Dysgonomonadaceae</taxon>
        <taxon>Fermentimonas</taxon>
    </lineage>
</organism>
<dbReference type="Proteomes" id="UP000032417">
    <property type="component" value="Chromosome 1"/>
</dbReference>
<dbReference type="AlphaFoldDB" id="A0A098BXS4"/>
<dbReference type="KEGG" id="pbt:ING2E5B_0193"/>
<accession>A0A098BXS4</accession>
<dbReference type="InterPro" id="IPR053169">
    <property type="entry name" value="MUG_Protein"/>
</dbReference>
<keyword evidence="1" id="KW-0378">Hydrolase</keyword>
<proteinExistence type="predicted"/>
<dbReference type="PANTHER" id="PTHR47791:SF3">
    <property type="entry name" value="MEIOTICALLY UP-REGULATED GENE 191 PROTEIN"/>
    <property type="match status" value="1"/>
</dbReference>
<evidence type="ECO:0000313" key="1">
    <source>
        <dbReference type="EMBL" id="CEA14963.1"/>
    </source>
</evidence>
<name>A0A098BXS4_9BACT</name>
<dbReference type="HOGENOM" id="CLU_028686_1_1_10"/>
<dbReference type="SUPFAM" id="SSF48208">
    <property type="entry name" value="Six-hairpin glycosidases"/>
    <property type="match status" value="1"/>
</dbReference>
<reference evidence="1 2" key="1">
    <citation type="submission" date="2014-08" db="EMBL/GenBank/DDBJ databases">
        <authorList>
            <person name="Wibberg D."/>
        </authorList>
    </citation>
    <scope>NUCLEOTIDE SEQUENCE [LARGE SCALE GENOMIC DNA]</scope>
    <source>
        <strain evidence="2">ING2-E5B</strain>
    </source>
</reference>
<dbReference type="GO" id="GO:0005975">
    <property type="term" value="P:carbohydrate metabolic process"/>
    <property type="evidence" value="ECO:0007669"/>
    <property type="project" value="InterPro"/>
</dbReference>
<dbReference type="OrthoDB" id="2505409at2"/>
<dbReference type="PATRIC" id="fig|1562970.3.peg.190"/>
<sequence>MKKNYQYLLMLFILFAWGCEKGDIPGDGDKDDDDDKVEINWNDAANSSSDALISSFWNSSGQYFNTNNGGNTTFQYWPNAHALDVVIDAYVRTNNQSYKTIIEQWFTGVKARNGNTWNNDFYDDMEWNALALLRAFKATNDPKYKDVALELWGYIKEGWNDNAGGGITWKKGMEWSKNACSNGPAAILAARLYQEFGNPEDKEWALRIYDWLKSTLVNTNSGAVWDSIDSREGKINKDWIFTYNQGTYLGAAVELHKILNEKSYLNDAALAADYTMSSLVNNSILKSEGDGDGGLFKGIFVRYFTQLIIQERLDEPVRRRYLQFIKLNAETLWNEGTNKQNFLFSPNWRVKPGNTTGLTEQLSGCMLIESAAYLQKENYID</sequence>
<dbReference type="PANTHER" id="PTHR47791">
    <property type="entry name" value="MEIOTICALLY UP-REGULATED GENE 191 PROTEIN"/>
    <property type="match status" value="1"/>
</dbReference>